<feature type="region of interest" description="Disordered" evidence="1">
    <location>
        <begin position="138"/>
        <end position="158"/>
    </location>
</feature>
<dbReference type="EMBL" id="KK914288">
    <property type="protein sequence ID" value="KDP42752.1"/>
    <property type="molecule type" value="Genomic_DNA"/>
</dbReference>
<reference evidence="2 3" key="1">
    <citation type="journal article" date="2014" name="PLoS ONE">
        <title>Global Analysis of Gene Expression Profiles in Physic Nut (Jatropha curcas L.) Seedlings Exposed to Salt Stress.</title>
        <authorList>
            <person name="Zhang L."/>
            <person name="Zhang C."/>
            <person name="Wu P."/>
            <person name="Chen Y."/>
            <person name="Li M."/>
            <person name="Jiang H."/>
            <person name="Wu G."/>
        </authorList>
    </citation>
    <scope>NUCLEOTIDE SEQUENCE [LARGE SCALE GENOMIC DNA]</scope>
    <source>
        <strain evidence="3">cv. GZQX0401</strain>
        <tissue evidence="2">Young leaves</tissue>
    </source>
</reference>
<dbReference type="Proteomes" id="UP000027138">
    <property type="component" value="Unassembled WGS sequence"/>
</dbReference>
<proteinExistence type="predicted"/>
<sequence length="176" mass="19496">MVLVYGCRVEGGVDRGRGVNRDVNRRGSRGVSRGRGGVRSVSRGMGRVAIVDRDKGGAEVDARRGRSVSNMSRTACRREESEVPHGTMSIRAKTPAEKGKRPMHSYKLRKKSSHSTLVVDDNGLDGTDSEDEVFQCFESSSDEDDIPDPPRADDNRGVDESVAAMWKWRMKIQKMV</sequence>
<protein>
    <submittedName>
        <fullName evidence="2">Uncharacterized protein</fullName>
    </submittedName>
</protein>
<feature type="region of interest" description="Disordered" evidence="1">
    <location>
        <begin position="18"/>
        <end position="40"/>
    </location>
</feature>
<feature type="region of interest" description="Disordered" evidence="1">
    <location>
        <begin position="64"/>
        <end position="105"/>
    </location>
</feature>
<evidence type="ECO:0000313" key="2">
    <source>
        <dbReference type="EMBL" id="KDP42752.1"/>
    </source>
</evidence>
<dbReference type="AlphaFoldDB" id="A0A067L2Y5"/>
<organism evidence="2 3">
    <name type="scientific">Jatropha curcas</name>
    <name type="common">Barbados nut</name>
    <dbReference type="NCBI Taxonomy" id="180498"/>
    <lineage>
        <taxon>Eukaryota</taxon>
        <taxon>Viridiplantae</taxon>
        <taxon>Streptophyta</taxon>
        <taxon>Embryophyta</taxon>
        <taxon>Tracheophyta</taxon>
        <taxon>Spermatophyta</taxon>
        <taxon>Magnoliopsida</taxon>
        <taxon>eudicotyledons</taxon>
        <taxon>Gunneridae</taxon>
        <taxon>Pentapetalae</taxon>
        <taxon>rosids</taxon>
        <taxon>fabids</taxon>
        <taxon>Malpighiales</taxon>
        <taxon>Euphorbiaceae</taxon>
        <taxon>Crotonoideae</taxon>
        <taxon>Jatropheae</taxon>
        <taxon>Jatropha</taxon>
    </lineage>
</organism>
<gene>
    <name evidence="2" type="ORF">JCGZ_23692</name>
</gene>
<feature type="compositionally biased region" description="Basic and acidic residues" evidence="1">
    <location>
        <begin position="148"/>
        <end position="158"/>
    </location>
</feature>
<keyword evidence="3" id="KW-1185">Reference proteome</keyword>
<accession>A0A067L2Y5</accession>
<evidence type="ECO:0000313" key="3">
    <source>
        <dbReference type="Proteomes" id="UP000027138"/>
    </source>
</evidence>
<evidence type="ECO:0000256" key="1">
    <source>
        <dbReference type="SAM" id="MobiDB-lite"/>
    </source>
</evidence>
<name>A0A067L2Y5_JATCU</name>